<evidence type="ECO:0000256" key="2">
    <source>
        <dbReference type="ARBA" id="ARBA00022695"/>
    </source>
</evidence>
<keyword evidence="3" id="KW-0540">Nuclease</keyword>
<sequence length="66" mass="7623">LSATEKRYSTFDLELLAIYSAIKHFRHFVEGQVFSVCTDHKPLTLSLAHKSEKHSPLQLRHLDFIA</sequence>
<dbReference type="AlphaFoldDB" id="A0A1X7SZN5"/>
<dbReference type="GO" id="GO:0016787">
    <property type="term" value="F:hydrolase activity"/>
    <property type="evidence" value="ECO:0007669"/>
    <property type="project" value="UniProtKB-KW"/>
</dbReference>
<dbReference type="Pfam" id="PF17917">
    <property type="entry name" value="RT_RNaseH"/>
    <property type="match status" value="1"/>
</dbReference>
<evidence type="ECO:0000256" key="5">
    <source>
        <dbReference type="ARBA" id="ARBA00022801"/>
    </source>
</evidence>
<name>A0A1X7SZN5_AMPQE</name>
<dbReference type="PANTHER" id="PTHR37984">
    <property type="entry name" value="PROTEIN CBG26694"/>
    <property type="match status" value="1"/>
</dbReference>
<evidence type="ECO:0000256" key="1">
    <source>
        <dbReference type="ARBA" id="ARBA00022679"/>
    </source>
</evidence>
<dbReference type="InterPro" id="IPR041373">
    <property type="entry name" value="RT_RNaseH"/>
</dbReference>
<keyword evidence="5" id="KW-0378">Hydrolase</keyword>
<dbReference type="InterPro" id="IPR043502">
    <property type="entry name" value="DNA/RNA_pol_sf"/>
</dbReference>
<dbReference type="InterPro" id="IPR050951">
    <property type="entry name" value="Retrovirus_Pol_polyprotein"/>
</dbReference>
<dbReference type="GO" id="GO:0003964">
    <property type="term" value="F:RNA-directed DNA polymerase activity"/>
    <property type="evidence" value="ECO:0007669"/>
    <property type="project" value="UniProtKB-KW"/>
</dbReference>
<keyword evidence="4" id="KW-0255">Endonuclease</keyword>
<dbReference type="PANTHER" id="PTHR37984:SF5">
    <property type="entry name" value="PROTEIN NYNRIN-LIKE"/>
    <property type="match status" value="1"/>
</dbReference>
<proteinExistence type="predicted"/>
<keyword evidence="2" id="KW-0548">Nucleotidyltransferase</keyword>
<dbReference type="InParanoid" id="A0A1X7SZN5"/>
<evidence type="ECO:0000256" key="6">
    <source>
        <dbReference type="ARBA" id="ARBA00022918"/>
    </source>
</evidence>
<keyword evidence="1" id="KW-0808">Transferase</keyword>
<dbReference type="SUPFAM" id="SSF56672">
    <property type="entry name" value="DNA/RNA polymerases"/>
    <property type="match status" value="1"/>
</dbReference>
<organism evidence="8">
    <name type="scientific">Amphimedon queenslandica</name>
    <name type="common">Sponge</name>
    <dbReference type="NCBI Taxonomy" id="400682"/>
    <lineage>
        <taxon>Eukaryota</taxon>
        <taxon>Metazoa</taxon>
        <taxon>Porifera</taxon>
        <taxon>Demospongiae</taxon>
        <taxon>Heteroscleromorpha</taxon>
        <taxon>Haplosclerida</taxon>
        <taxon>Niphatidae</taxon>
        <taxon>Amphimedon</taxon>
    </lineage>
</organism>
<dbReference type="GO" id="GO:0004519">
    <property type="term" value="F:endonuclease activity"/>
    <property type="evidence" value="ECO:0007669"/>
    <property type="project" value="UniProtKB-KW"/>
</dbReference>
<evidence type="ECO:0000313" key="8">
    <source>
        <dbReference type="EnsemblMetazoa" id="Aqu2.1.07618_001"/>
    </source>
</evidence>
<dbReference type="EnsemblMetazoa" id="Aqu2.1.07618_001">
    <property type="protein sequence ID" value="Aqu2.1.07618_001"/>
    <property type="gene ID" value="Aqu2.1.07618"/>
</dbReference>
<keyword evidence="6" id="KW-0695">RNA-directed DNA polymerase</keyword>
<reference evidence="8" key="1">
    <citation type="submission" date="2017-05" db="UniProtKB">
        <authorList>
            <consortium name="EnsemblMetazoa"/>
        </authorList>
    </citation>
    <scope>IDENTIFICATION</scope>
</reference>
<accession>A0A1X7SZN5</accession>
<feature type="domain" description="Reverse transcriptase RNase H-like" evidence="7">
    <location>
        <begin position="1"/>
        <end position="60"/>
    </location>
</feature>
<evidence type="ECO:0000256" key="3">
    <source>
        <dbReference type="ARBA" id="ARBA00022722"/>
    </source>
</evidence>
<evidence type="ECO:0000256" key="4">
    <source>
        <dbReference type="ARBA" id="ARBA00022759"/>
    </source>
</evidence>
<evidence type="ECO:0000259" key="7">
    <source>
        <dbReference type="Pfam" id="PF17917"/>
    </source>
</evidence>
<protein>
    <recommendedName>
        <fullName evidence="7">Reverse transcriptase RNase H-like domain-containing protein</fullName>
    </recommendedName>
</protein>